<dbReference type="GO" id="GO:0055085">
    <property type="term" value="P:transmembrane transport"/>
    <property type="evidence" value="ECO:0007669"/>
    <property type="project" value="InterPro"/>
</dbReference>
<evidence type="ECO:0000256" key="6">
    <source>
        <dbReference type="ARBA" id="ARBA00023136"/>
    </source>
</evidence>
<feature type="transmembrane region" description="Helical" evidence="7">
    <location>
        <begin position="20"/>
        <end position="40"/>
    </location>
</feature>
<dbReference type="InterPro" id="IPR035906">
    <property type="entry name" value="MetI-like_sf"/>
</dbReference>
<dbReference type="CDD" id="cd06261">
    <property type="entry name" value="TM_PBP2"/>
    <property type="match status" value="1"/>
</dbReference>
<feature type="transmembrane region" description="Helical" evidence="7">
    <location>
        <begin position="362"/>
        <end position="382"/>
    </location>
</feature>
<dbReference type="GO" id="GO:0005886">
    <property type="term" value="C:plasma membrane"/>
    <property type="evidence" value="ECO:0007669"/>
    <property type="project" value="UniProtKB-SubCell"/>
</dbReference>
<keyword evidence="5 7" id="KW-1133">Transmembrane helix</keyword>
<comment type="similarity">
    <text evidence="7">Belongs to the binding-protein-dependent transport system permease family.</text>
</comment>
<name>A0A160T2C7_9CHLR</name>
<dbReference type="PANTHER" id="PTHR30193:SF18">
    <property type="entry name" value="OSMOPROTECTIVE COMPOUNDS UPTAKE PERMEASE PROTEIN GGTC"/>
    <property type="match status" value="1"/>
</dbReference>
<dbReference type="Proteomes" id="UP000215027">
    <property type="component" value="Chromosome I"/>
</dbReference>
<dbReference type="InterPro" id="IPR000515">
    <property type="entry name" value="MetI-like"/>
</dbReference>
<keyword evidence="2 7" id="KW-0813">Transport</keyword>
<dbReference type="EMBL" id="LN890655">
    <property type="protein sequence ID" value="CUS02725.2"/>
    <property type="molecule type" value="Genomic_DNA"/>
</dbReference>
<dbReference type="AlphaFoldDB" id="A0A160T2C7"/>
<feature type="transmembrane region" description="Helical" evidence="7">
    <location>
        <begin position="302"/>
        <end position="327"/>
    </location>
</feature>
<feature type="transmembrane region" description="Helical" evidence="7">
    <location>
        <begin position="259"/>
        <end position="281"/>
    </location>
</feature>
<dbReference type="InterPro" id="IPR051393">
    <property type="entry name" value="ABC_transporter_permease"/>
</dbReference>
<dbReference type="Pfam" id="PF00528">
    <property type="entry name" value="BPD_transp_1"/>
    <property type="match status" value="1"/>
</dbReference>
<feature type="domain" description="ABC transmembrane type-1" evidence="8">
    <location>
        <begin position="163"/>
        <end position="383"/>
    </location>
</feature>
<gene>
    <name evidence="9" type="primary">aglF</name>
    <name evidence="9" type="ORF">CFX0092_A0847</name>
</gene>
<evidence type="ECO:0000313" key="10">
    <source>
        <dbReference type="Proteomes" id="UP000215027"/>
    </source>
</evidence>
<evidence type="ECO:0000256" key="2">
    <source>
        <dbReference type="ARBA" id="ARBA00022448"/>
    </source>
</evidence>
<dbReference type="SUPFAM" id="SSF161098">
    <property type="entry name" value="MetI-like"/>
    <property type="match status" value="1"/>
</dbReference>
<feature type="transmembrane region" description="Helical" evidence="7">
    <location>
        <begin position="167"/>
        <end position="188"/>
    </location>
</feature>
<feature type="transmembrane region" description="Helical" evidence="7">
    <location>
        <begin position="200"/>
        <end position="219"/>
    </location>
</feature>
<keyword evidence="4 7" id="KW-0812">Transmembrane</keyword>
<keyword evidence="6 7" id="KW-0472">Membrane</keyword>
<evidence type="ECO:0000256" key="1">
    <source>
        <dbReference type="ARBA" id="ARBA00004651"/>
    </source>
</evidence>
<organism evidence="9 10">
    <name type="scientific">Candidatus Promineifilum breve</name>
    <dbReference type="NCBI Taxonomy" id="1806508"/>
    <lineage>
        <taxon>Bacteria</taxon>
        <taxon>Bacillati</taxon>
        <taxon>Chloroflexota</taxon>
        <taxon>Ardenticatenia</taxon>
        <taxon>Candidatus Promineifilales</taxon>
        <taxon>Candidatus Promineifilaceae</taxon>
        <taxon>Candidatus Promineifilum</taxon>
    </lineage>
</organism>
<evidence type="ECO:0000256" key="7">
    <source>
        <dbReference type="RuleBase" id="RU363032"/>
    </source>
</evidence>
<evidence type="ECO:0000313" key="9">
    <source>
        <dbReference type="EMBL" id="CUS02725.2"/>
    </source>
</evidence>
<dbReference type="PROSITE" id="PS50928">
    <property type="entry name" value="ABC_TM1"/>
    <property type="match status" value="1"/>
</dbReference>
<evidence type="ECO:0000259" key="8">
    <source>
        <dbReference type="PROSITE" id="PS50928"/>
    </source>
</evidence>
<sequence>MRTDTSQAQPGLLTRLLTWLLRIALPVAILAIAFLVMYLGFDFLRAGSAPKWLVVIVAIIWGVGGVAALYWLFNWIVERMGDEWRGRLQPFVFVGPAVAMLIWFLAFPVLRTFWISLFNRDGPPDGWLNWGDLGGSFAALGERFVGLNNYVAVFTDRLMLEAFRNNVMWIVFGATITVIIGLLIAVLADRSSFERLGKSAIFLPMAISFVGAGVIWNFVYEVRPVNAEQIGLLNAIVVNLGGQPQPWPAWTAISPWNNLFLIVIVIWLQVGYAMVLFSAALKGIPADLMEAGRVDGANEIQIFFRIMIPYIMGTIITVSTTVLIFTLKIFDVVWVMTGGQFGTDVIATQFYRQSFIARNSGYGSAIAVVLLIAIVPVMIYNLKQFREQEAF</sequence>
<reference evidence="9" key="1">
    <citation type="submission" date="2016-01" db="EMBL/GenBank/DDBJ databases">
        <authorList>
            <person name="Mcilroy J.S."/>
            <person name="Karst M S."/>
            <person name="Albertsen M."/>
        </authorList>
    </citation>
    <scope>NUCLEOTIDE SEQUENCE</scope>
    <source>
        <strain evidence="9">Cfx-K</strain>
    </source>
</reference>
<dbReference type="RefSeq" id="WP_095042302.1">
    <property type="nucleotide sequence ID" value="NZ_LN890655.1"/>
</dbReference>
<dbReference type="PANTHER" id="PTHR30193">
    <property type="entry name" value="ABC TRANSPORTER PERMEASE PROTEIN"/>
    <property type="match status" value="1"/>
</dbReference>
<evidence type="ECO:0000256" key="5">
    <source>
        <dbReference type="ARBA" id="ARBA00022989"/>
    </source>
</evidence>
<evidence type="ECO:0000256" key="3">
    <source>
        <dbReference type="ARBA" id="ARBA00022475"/>
    </source>
</evidence>
<dbReference type="OrthoDB" id="9786413at2"/>
<dbReference type="Gene3D" id="1.10.3720.10">
    <property type="entry name" value="MetI-like"/>
    <property type="match status" value="1"/>
</dbReference>
<dbReference type="KEGG" id="pbf:CFX0092_A0847"/>
<keyword evidence="3" id="KW-1003">Cell membrane</keyword>
<evidence type="ECO:0000256" key="4">
    <source>
        <dbReference type="ARBA" id="ARBA00022692"/>
    </source>
</evidence>
<feature type="transmembrane region" description="Helical" evidence="7">
    <location>
        <begin position="52"/>
        <end position="76"/>
    </location>
</feature>
<protein>
    <submittedName>
        <fullName evidence="9">Alpha-glucoside transport system permease protein AglF</fullName>
    </submittedName>
</protein>
<proteinExistence type="inferred from homology"/>
<comment type="subcellular location">
    <subcellularLocation>
        <location evidence="1 7">Cell membrane</location>
        <topology evidence="1 7">Multi-pass membrane protein</topology>
    </subcellularLocation>
</comment>
<feature type="transmembrane region" description="Helical" evidence="7">
    <location>
        <begin position="88"/>
        <end position="110"/>
    </location>
</feature>
<keyword evidence="10" id="KW-1185">Reference proteome</keyword>
<accession>A0A160T2C7</accession>